<accession>A0A8S1QEX3</accession>
<reference evidence="1" key="1">
    <citation type="submission" date="2021-01" db="EMBL/GenBank/DDBJ databases">
        <authorList>
            <consortium name="Genoscope - CEA"/>
            <person name="William W."/>
        </authorList>
    </citation>
    <scope>NUCLEOTIDE SEQUENCE</scope>
</reference>
<evidence type="ECO:0000313" key="2">
    <source>
        <dbReference type="Proteomes" id="UP000688137"/>
    </source>
</evidence>
<protein>
    <submittedName>
        <fullName evidence="1">Uncharacterized protein</fullName>
    </submittedName>
</protein>
<dbReference type="Proteomes" id="UP000688137">
    <property type="component" value="Unassembled WGS sequence"/>
</dbReference>
<evidence type="ECO:0000313" key="1">
    <source>
        <dbReference type="EMBL" id="CAD8113551.1"/>
    </source>
</evidence>
<name>A0A8S1QEX3_PARPR</name>
<dbReference type="EMBL" id="CAJJDM010000160">
    <property type="protein sequence ID" value="CAD8113551.1"/>
    <property type="molecule type" value="Genomic_DNA"/>
</dbReference>
<sequence length="139" mass="17153">MISFTFYNPNLLVKDFILQFSKNFITYNSQLSVLQLNQHQHSNLDLPNQRGIFQIYLDHLQSELLEDSKFQGKKFKRLFFVFYTTTIIDFTQKNLQFKLVQHYYKRVQNNQNNIKYYFWHKFLNIKQSIFYTKKQRQKD</sequence>
<dbReference type="AlphaFoldDB" id="A0A8S1QEX3"/>
<gene>
    <name evidence="1" type="ORF">PPRIM_AZ9-3.1.T1550116</name>
</gene>
<organism evidence="1 2">
    <name type="scientific">Paramecium primaurelia</name>
    <dbReference type="NCBI Taxonomy" id="5886"/>
    <lineage>
        <taxon>Eukaryota</taxon>
        <taxon>Sar</taxon>
        <taxon>Alveolata</taxon>
        <taxon>Ciliophora</taxon>
        <taxon>Intramacronucleata</taxon>
        <taxon>Oligohymenophorea</taxon>
        <taxon>Peniculida</taxon>
        <taxon>Parameciidae</taxon>
        <taxon>Paramecium</taxon>
    </lineage>
</organism>
<comment type="caution">
    <text evidence="1">The sequence shown here is derived from an EMBL/GenBank/DDBJ whole genome shotgun (WGS) entry which is preliminary data.</text>
</comment>
<keyword evidence="2" id="KW-1185">Reference proteome</keyword>
<proteinExistence type="predicted"/>